<name>A0AAD7QM85_9ASCO</name>
<dbReference type="InterPro" id="IPR050852">
    <property type="entry name" value="Queuine_tRNA-ribosyltrfase"/>
</dbReference>
<dbReference type="InterPro" id="IPR036511">
    <property type="entry name" value="TGT-like_sf"/>
</dbReference>
<gene>
    <name evidence="2" type="ORF">POJ06DRAFT_260430</name>
</gene>
<dbReference type="Proteomes" id="UP001217417">
    <property type="component" value="Unassembled WGS sequence"/>
</dbReference>
<dbReference type="GO" id="GO:0006400">
    <property type="term" value="P:tRNA modification"/>
    <property type="evidence" value="ECO:0007669"/>
    <property type="project" value="InterPro"/>
</dbReference>
<dbReference type="AlphaFoldDB" id="A0AAD7QM85"/>
<dbReference type="GeneID" id="80883652"/>
<dbReference type="RefSeq" id="XP_056041352.1">
    <property type="nucleotide sequence ID" value="XM_056188486.1"/>
</dbReference>
<dbReference type="InterPro" id="IPR002616">
    <property type="entry name" value="tRNA_ribo_trans-like"/>
</dbReference>
<feature type="domain" description="tRNA-guanine(15) transglycosylase-like" evidence="1">
    <location>
        <begin position="329"/>
        <end position="461"/>
    </location>
</feature>
<evidence type="ECO:0000259" key="1">
    <source>
        <dbReference type="Pfam" id="PF01702"/>
    </source>
</evidence>
<dbReference type="Pfam" id="PF01702">
    <property type="entry name" value="TGT"/>
    <property type="match status" value="1"/>
</dbReference>
<dbReference type="Gene3D" id="3.20.20.105">
    <property type="entry name" value="Queuine tRNA-ribosyltransferase-like"/>
    <property type="match status" value="1"/>
</dbReference>
<dbReference type="SUPFAM" id="SSF51713">
    <property type="entry name" value="tRNA-guanine transglycosylase"/>
    <property type="match status" value="2"/>
</dbReference>
<organism evidence="2 3">
    <name type="scientific">Lipomyces tetrasporus</name>
    <dbReference type="NCBI Taxonomy" id="54092"/>
    <lineage>
        <taxon>Eukaryota</taxon>
        <taxon>Fungi</taxon>
        <taxon>Dikarya</taxon>
        <taxon>Ascomycota</taxon>
        <taxon>Saccharomycotina</taxon>
        <taxon>Lipomycetes</taxon>
        <taxon>Lipomycetales</taxon>
        <taxon>Lipomycetaceae</taxon>
        <taxon>Lipomyces</taxon>
    </lineage>
</organism>
<sequence>MASAPPPSVVPLPAFRILHTQAHTLARLGLFSPSAVSRPGKSNVSAIPTPNFILPTSRGTIPHITPDIARKHVDIPAVFVSLEDFVDKTGLKSPVAQSKRKIRDYISLLPPLANPTQQVPIFLSPRRSCPVPTSQPNSENTVSIVTNDGFRQLPISDYFTLVSQLKDEDTVIVAPVDLPLLISPINSVDATRASKPWKHIGGNRVRKMVTRNELWSVSTLKKFAAQNAVIVPLLPGISVLEQAPYLDSILKVEQATAVTDGNVKRRIDGLNVLELASPFIPESYEPVARAPACDPAHDTTLTSSRTVDFGILPSGVRDVLRLNLGYQSGPHDVIAAVERGHDLVCGDWITATTDAGIAFTFAISGNPMSRPGEKVAIGISLWENDVYATDLSPLSDECECYTCKYHHRAYVAHLLAAKEMLAWTLLQIHNIHTVNRFMRAIRDAIKDDKFIEIAAEFRRKYIPQLEGVTPGGGPRVRGYQVKLAGMMTDKKLNESPFQNFSIVN</sequence>
<protein>
    <recommendedName>
        <fullName evidence="1">tRNA-guanine(15) transglycosylase-like domain-containing protein</fullName>
    </recommendedName>
</protein>
<comment type="caution">
    <text evidence="2">The sequence shown here is derived from an EMBL/GenBank/DDBJ whole genome shotgun (WGS) entry which is preliminary data.</text>
</comment>
<evidence type="ECO:0000313" key="2">
    <source>
        <dbReference type="EMBL" id="KAJ8097902.1"/>
    </source>
</evidence>
<dbReference type="PANTHER" id="PTHR46064:SF1">
    <property type="entry name" value="QUEUINE TRNA-RIBOSYLTRANSFERASE ACCESSORY SUBUNIT 2"/>
    <property type="match status" value="1"/>
</dbReference>
<keyword evidence="3" id="KW-1185">Reference proteome</keyword>
<evidence type="ECO:0000313" key="3">
    <source>
        <dbReference type="Proteomes" id="UP001217417"/>
    </source>
</evidence>
<proteinExistence type="predicted"/>
<dbReference type="NCBIfam" id="TIGR00449">
    <property type="entry name" value="tgt_general"/>
    <property type="match status" value="1"/>
</dbReference>
<reference evidence="2" key="1">
    <citation type="submission" date="2023-03" db="EMBL/GenBank/DDBJ databases">
        <title>Near-Complete genome sequence of Lipomyces tetrasporous NRRL Y-64009, an oleaginous yeast capable of growing on lignocellulosic hydrolysates.</title>
        <authorList>
            <consortium name="Lawrence Berkeley National Laboratory"/>
            <person name="Jagtap S.S."/>
            <person name="Liu J.-J."/>
            <person name="Walukiewicz H.E."/>
            <person name="Pangilinan J."/>
            <person name="Lipzen A."/>
            <person name="Ahrendt S."/>
            <person name="Koriabine M."/>
            <person name="Cobaugh K."/>
            <person name="Salamov A."/>
            <person name="Yoshinaga Y."/>
            <person name="Ng V."/>
            <person name="Daum C."/>
            <person name="Grigoriev I.V."/>
            <person name="Slininger P.J."/>
            <person name="Dien B.S."/>
            <person name="Jin Y.-S."/>
            <person name="Rao C.V."/>
        </authorList>
    </citation>
    <scope>NUCLEOTIDE SEQUENCE</scope>
    <source>
        <strain evidence="2">NRRL Y-64009</strain>
    </source>
</reference>
<accession>A0AAD7QM85</accession>
<dbReference type="PANTHER" id="PTHR46064">
    <property type="entry name" value="QUEUINE TRNA-RIBOSYLTRANSFERASE ACCESSORY SUBUNIT 2"/>
    <property type="match status" value="1"/>
</dbReference>
<dbReference type="EMBL" id="JARPMG010000010">
    <property type="protein sequence ID" value="KAJ8097902.1"/>
    <property type="molecule type" value="Genomic_DNA"/>
</dbReference>